<proteinExistence type="predicted"/>
<dbReference type="EMBL" id="WTYB01000001">
    <property type="protein sequence ID" value="MXP37971.1"/>
    <property type="molecule type" value="Genomic_DNA"/>
</dbReference>
<comment type="caution">
    <text evidence="3">The sequence shown here is derived from an EMBL/GenBank/DDBJ whole genome shotgun (WGS) entry which is preliminary data.</text>
</comment>
<protein>
    <submittedName>
        <fullName evidence="2">CelD/BcsL family acetyltransferase involved in cellulose biosynthesis</fullName>
    </submittedName>
    <submittedName>
        <fullName evidence="3">GNAT family N-acetyltransferase</fullName>
    </submittedName>
</protein>
<dbReference type="SUPFAM" id="SSF55729">
    <property type="entry name" value="Acyl-CoA N-acyltransferases (Nat)"/>
    <property type="match status" value="1"/>
</dbReference>
<sequence length="369" mass="39840">MYESRIASGRLTVAAVEGFPPEINTLAACNLAGHGFLRAAWYAARAPNRGRTLLLRRDADGTVLAAIPTITFGPVIGRARKVPGSYWPLRSPLFAPDCDLFELAHALDHTAARCLGAVWRVGPARCDDPATTLLIAAAQLANWTVLSRPAGTSWVIDLDAARARGWPSASTARKLRAAWRKLEDHGTPRWRYVRGTGWDTGALEDMGRIEAESWIARTTDGSGAKFMTPAQRALWSHVLSDPVLAENLSATILMVGDRPVAFSFDLDDGPVQYGIAGSYVESLKHLGIGKLTNYRAMEDAIADGQTVMDMGVGDTGYKKDMGAVEGYEMADLLFVRSHSAARMLAQAWGEELVPTPATAAITPHRTIDG</sequence>
<evidence type="ECO:0000313" key="2">
    <source>
        <dbReference type="EMBL" id="MBB3774375.1"/>
    </source>
</evidence>
<keyword evidence="3" id="KW-0808">Transferase</keyword>
<dbReference type="Pfam" id="PF13480">
    <property type="entry name" value="Acetyltransf_6"/>
    <property type="match status" value="1"/>
</dbReference>
<dbReference type="AlphaFoldDB" id="A0A6I4UFR4"/>
<organism evidence="3 4">
    <name type="scientific">Erythrobacter ramosus</name>
    <dbReference type="NCBI Taxonomy" id="35811"/>
    <lineage>
        <taxon>Bacteria</taxon>
        <taxon>Pseudomonadati</taxon>
        <taxon>Pseudomonadota</taxon>
        <taxon>Alphaproteobacteria</taxon>
        <taxon>Sphingomonadales</taxon>
        <taxon>Erythrobacteraceae</taxon>
        <taxon>Erythrobacter/Porphyrobacter group</taxon>
        <taxon>Erythrobacter</taxon>
    </lineage>
</organism>
<evidence type="ECO:0000313" key="5">
    <source>
        <dbReference type="Proteomes" id="UP000548685"/>
    </source>
</evidence>
<dbReference type="RefSeq" id="WP_160760055.1">
    <property type="nucleotide sequence ID" value="NZ_BAAADZ010000002.1"/>
</dbReference>
<dbReference type="EMBL" id="JACICE010000001">
    <property type="protein sequence ID" value="MBB3774375.1"/>
    <property type="molecule type" value="Genomic_DNA"/>
</dbReference>
<dbReference type="InterPro" id="IPR038740">
    <property type="entry name" value="BioF2-like_GNAT_dom"/>
</dbReference>
<keyword evidence="5" id="KW-1185">Reference proteome</keyword>
<evidence type="ECO:0000259" key="1">
    <source>
        <dbReference type="Pfam" id="PF13480"/>
    </source>
</evidence>
<reference evidence="2 5" key="2">
    <citation type="submission" date="2020-08" db="EMBL/GenBank/DDBJ databases">
        <title>Genomic Encyclopedia of Type Strains, Phase IV (KMG-IV): sequencing the most valuable type-strain genomes for metagenomic binning, comparative biology and taxonomic classification.</title>
        <authorList>
            <person name="Goeker M."/>
        </authorList>
    </citation>
    <scope>NUCLEOTIDE SEQUENCE [LARGE SCALE GENOMIC DNA]</scope>
    <source>
        <strain evidence="2 5">DSM 8510</strain>
    </source>
</reference>
<dbReference type="Proteomes" id="UP000430021">
    <property type="component" value="Unassembled WGS sequence"/>
</dbReference>
<accession>A0A6I4UFR4</accession>
<dbReference type="OrthoDB" id="7402898at2"/>
<name>A0A6I4UFR4_9SPHN</name>
<reference evidence="3 4" key="1">
    <citation type="submission" date="2019-12" db="EMBL/GenBank/DDBJ databases">
        <title>Genomic-based taxomic classification of the family Erythrobacteraceae.</title>
        <authorList>
            <person name="Xu L."/>
        </authorList>
    </citation>
    <scope>NUCLEOTIDE SEQUENCE [LARGE SCALE GENOMIC DNA]</scope>
    <source>
        <strain evidence="3 4">JCM 10282</strain>
    </source>
</reference>
<evidence type="ECO:0000313" key="3">
    <source>
        <dbReference type="EMBL" id="MXP37971.1"/>
    </source>
</evidence>
<dbReference type="Proteomes" id="UP000548685">
    <property type="component" value="Unassembled WGS sequence"/>
</dbReference>
<feature type="domain" description="BioF2-like acetyltransferase" evidence="1">
    <location>
        <begin position="170"/>
        <end position="319"/>
    </location>
</feature>
<gene>
    <name evidence="2" type="ORF">FHS52_000318</name>
    <name evidence="3" type="ORF">GRI59_04985</name>
</gene>
<evidence type="ECO:0000313" key="4">
    <source>
        <dbReference type="Proteomes" id="UP000430021"/>
    </source>
</evidence>
<dbReference type="InterPro" id="IPR016181">
    <property type="entry name" value="Acyl_CoA_acyltransferase"/>
</dbReference>
<dbReference type="GO" id="GO:0016740">
    <property type="term" value="F:transferase activity"/>
    <property type="evidence" value="ECO:0007669"/>
    <property type="project" value="UniProtKB-KW"/>
</dbReference>